<feature type="domain" description="N-terminal" evidence="1">
    <location>
        <begin position="18"/>
        <end position="146"/>
    </location>
</feature>
<name>A0A1B7JQY9_9ENTR</name>
<feature type="domain" description="Polyvalent protein metallopeptidase" evidence="2">
    <location>
        <begin position="183"/>
        <end position="308"/>
    </location>
</feature>
<dbReference type="Proteomes" id="UP000078386">
    <property type="component" value="Unassembled WGS sequence"/>
</dbReference>
<dbReference type="EMBL" id="LXEU01000065">
    <property type="protein sequence ID" value="OAT50331.1"/>
    <property type="molecule type" value="Genomic_DNA"/>
</dbReference>
<dbReference type="InterPro" id="IPR017113">
    <property type="entry name" value="Antirestriction_ArdC"/>
</dbReference>
<dbReference type="PATRIC" id="fig|1354264.4.peg.3285"/>
<dbReference type="GeneID" id="61383286"/>
<evidence type="ECO:0000259" key="2">
    <source>
        <dbReference type="Pfam" id="PF18818"/>
    </source>
</evidence>
<comment type="caution">
    <text evidence="3">The sequence shown here is derived from an EMBL/GenBank/DDBJ whole genome shotgun (WGS) entry which is preliminary data.</text>
</comment>
<gene>
    <name evidence="3" type="ORF">M989_03150</name>
</gene>
<keyword evidence="4" id="KW-1185">Reference proteome</keyword>
<dbReference type="PIRSF" id="PIRSF037112">
    <property type="entry name" value="Antirestriction_ArdC"/>
    <property type="match status" value="1"/>
</dbReference>
<sequence length="328" mass="36863">MKKTTSHKAARRPAKHTDLYRQITDRIVVALENGVAPWRKPWRAAAGIGLAGLPLNATTGRHYSGVNVLLLWMSAEEQGFRNNRWMTYRQAQQAGGQVRKGEKATLAVVYKDWTKQAEDREGNRLYDSDGKPLMETVPMLKPLQLFNAEQCEGLPAEVAASPEQPPTVDEDGILSPDVMNRVIRMFNATGVKHRMLPQNRAYYRPLTDEIVMPVAEQFFTEADCWSTLLHELVHSTGHAKRLNREGITSSSRKFGDPVYAFEELIAEMGSAFLCAQLGVFGEVQHDSYVDHWLKVLKSDKKALFRACRHAREASEYLLALPESQAVAA</sequence>
<dbReference type="InterPro" id="IPR013610">
    <property type="entry name" value="ArdC_N"/>
</dbReference>
<proteinExistence type="predicted"/>
<reference evidence="3 4" key="1">
    <citation type="submission" date="2016-04" db="EMBL/GenBank/DDBJ databases">
        <title>ATOL: Assembling a taxonomically balanced genome-scale reconstruction of the evolutionary history of the Enterobacteriaceae.</title>
        <authorList>
            <person name="Plunkett G.III."/>
            <person name="Neeno-Eckwall E.C."/>
            <person name="Glasner J.D."/>
            <person name="Perna N.T."/>
        </authorList>
    </citation>
    <scope>NUCLEOTIDE SEQUENCE [LARGE SCALE GENOMIC DNA]</scope>
    <source>
        <strain evidence="3 4">ATCC 51603</strain>
    </source>
</reference>
<dbReference type="RefSeq" id="WP_006781408.1">
    <property type="nucleotide sequence ID" value="NZ_LXEU01000065.1"/>
</dbReference>
<dbReference type="AlphaFoldDB" id="A0A1B7JQY9"/>
<evidence type="ECO:0000313" key="3">
    <source>
        <dbReference type="EMBL" id="OAT50331.1"/>
    </source>
</evidence>
<dbReference type="Pfam" id="PF08401">
    <property type="entry name" value="ArdcN"/>
    <property type="match status" value="1"/>
</dbReference>
<accession>A0A1B7JQY9</accession>
<organism evidence="3 4">
    <name type="scientific">Kluyvera georgiana ATCC 51603</name>
    <dbReference type="NCBI Taxonomy" id="1354264"/>
    <lineage>
        <taxon>Bacteria</taxon>
        <taxon>Pseudomonadati</taxon>
        <taxon>Pseudomonadota</taxon>
        <taxon>Gammaproteobacteria</taxon>
        <taxon>Enterobacterales</taxon>
        <taxon>Enterobacteriaceae</taxon>
        <taxon>Kluyvera</taxon>
    </lineage>
</organism>
<dbReference type="GO" id="GO:0003697">
    <property type="term" value="F:single-stranded DNA binding"/>
    <property type="evidence" value="ECO:0007669"/>
    <property type="project" value="InterPro"/>
</dbReference>
<dbReference type="Pfam" id="PF18818">
    <property type="entry name" value="MPTase-PolyVal"/>
    <property type="match status" value="1"/>
</dbReference>
<dbReference type="InterPro" id="IPR041459">
    <property type="entry name" value="MPTase-PolyVal"/>
</dbReference>
<protein>
    <submittedName>
        <fullName evidence="3">Antirestriction protein</fullName>
    </submittedName>
</protein>
<evidence type="ECO:0000313" key="4">
    <source>
        <dbReference type="Proteomes" id="UP000078386"/>
    </source>
</evidence>
<evidence type="ECO:0000259" key="1">
    <source>
        <dbReference type="Pfam" id="PF08401"/>
    </source>
</evidence>